<dbReference type="InterPro" id="IPR002104">
    <property type="entry name" value="Integrase_catalytic"/>
</dbReference>
<gene>
    <name evidence="7" type="ORF">L2K70_10865</name>
</gene>
<comment type="caution">
    <text evidence="7">The sequence shown here is derived from an EMBL/GenBank/DDBJ whole genome shotgun (WGS) entry which is preliminary data.</text>
</comment>
<evidence type="ECO:0000259" key="5">
    <source>
        <dbReference type="PROSITE" id="PS51898"/>
    </source>
</evidence>
<dbReference type="InterPro" id="IPR013762">
    <property type="entry name" value="Integrase-like_cat_sf"/>
</dbReference>
<evidence type="ECO:0000313" key="8">
    <source>
        <dbReference type="Proteomes" id="UP001201161"/>
    </source>
</evidence>
<name>A0ABS9HCN3_9ACTN</name>
<dbReference type="RefSeq" id="WP_236401860.1">
    <property type="nucleotide sequence ID" value="NZ_JAKJHZ010000007.1"/>
</dbReference>
<dbReference type="Proteomes" id="UP001201161">
    <property type="component" value="Unassembled WGS sequence"/>
</dbReference>
<dbReference type="Gene3D" id="1.10.150.130">
    <property type="match status" value="1"/>
</dbReference>
<dbReference type="InterPro" id="IPR044068">
    <property type="entry name" value="CB"/>
</dbReference>
<evidence type="ECO:0000259" key="6">
    <source>
        <dbReference type="PROSITE" id="PS51900"/>
    </source>
</evidence>
<keyword evidence="1" id="KW-0229">DNA integration</keyword>
<dbReference type="InterPro" id="IPR011010">
    <property type="entry name" value="DNA_brk_join_enz"/>
</dbReference>
<dbReference type="PANTHER" id="PTHR30349:SF91">
    <property type="entry name" value="INTA PROTEIN"/>
    <property type="match status" value="1"/>
</dbReference>
<feature type="domain" description="Core-binding (CB)" evidence="6">
    <location>
        <begin position="74"/>
        <end position="157"/>
    </location>
</feature>
<evidence type="ECO:0000256" key="4">
    <source>
        <dbReference type="PROSITE-ProRule" id="PRU01248"/>
    </source>
</evidence>
<accession>A0ABS9HCN3</accession>
<evidence type="ECO:0000256" key="1">
    <source>
        <dbReference type="ARBA" id="ARBA00022908"/>
    </source>
</evidence>
<dbReference type="PANTHER" id="PTHR30349">
    <property type="entry name" value="PHAGE INTEGRASE-RELATED"/>
    <property type="match status" value="1"/>
</dbReference>
<reference evidence="7 8" key="1">
    <citation type="submission" date="2022-01" db="EMBL/GenBank/DDBJ databases">
        <title>Nocardioides sp. nov., an actinomycete isolated from mining soil.</title>
        <authorList>
            <person name="Liu L."/>
        </authorList>
    </citation>
    <scope>NUCLEOTIDE SEQUENCE [LARGE SCALE GENOMIC DNA]</scope>
    <source>
        <strain evidence="7 8">KLBMP 9356</strain>
    </source>
</reference>
<dbReference type="Gene3D" id="1.10.443.10">
    <property type="entry name" value="Intergrase catalytic core"/>
    <property type="match status" value="1"/>
</dbReference>
<feature type="domain" description="Tyr recombinase" evidence="5">
    <location>
        <begin position="178"/>
        <end position="400"/>
    </location>
</feature>
<evidence type="ECO:0000256" key="3">
    <source>
        <dbReference type="ARBA" id="ARBA00023172"/>
    </source>
</evidence>
<dbReference type="SUPFAM" id="SSF56349">
    <property type="entry name" value="DNA breaking-rejoining enzymes"/>
    <property type="match status" value="1"/>
</dbReference>
<organism evidence="7 8">
    <name type="scientific">Nocardioides potassii</name>
    <dbReference type="NCBI Taxonomy" id="2911371"/>
    <lineage>
        <taxon>Bacteria</taxon>
        <taxon>Bacillati</taxon>
        <taxon>Actinomycetota</taxon>
        <taxon>Actinomycetes</taxon>
        <taxon>Propionibacteriales</taxon>
        <taxon>Nocardioidaceae</taxon>
        <taxon>Nocardioides</taxon>
    </lineage>
</organism>
<dbReference type="EMBL" id="JAKJHZ010000007">
    <property type="protein sequence ID" value="MCF6378103.1"/>
    <property type="molecule type" value="Genomic_DNA"/>
</dbReference>
<keyword evidence="2 4" id="KW-0238">DNA-binding</keyword>
<protein>
    <submittedName>
        <fullName evidence="7">Site-specific integrase</fullName>
    </submittedName>
</protein>
<dbReference type="Pfam" id="PF14659">
    <property type="entry name" value="Phage_int_SAM_3"/>
    <property type="match status" value="1"/>
</dbReference>
<evidence type="ECO:0000256" key="2">
    <source>
        <dbReference type="ARBA" id="ARBA00023125"/>
    </source>
</evidence>
<dbReference type="InterPro" id="IPR010998">
    <property type="entry name" value="Integrase_recombinase_N"/>
</dbReference>
<dbReference type="PROSITE" id="PS51900">
    <property type="entry name" value="CB"/>
    <property type="match status" value="1"/>
</dbReference>
<proteinExistence type="predicted"/>
<keyword evidence="3" id="KW-0233">DNA recombination</keyword>
<keyword evidence="8" id="KW-1185">Reference proteome</keyword>
<evidence type="ECO:0000313" key="7">
    <source>
        <dbReference type="EMBL" id="MCF6378103.1"/>
    </source>
</evidence>
<dbReference type="Pfam" id="PF00589">
    <property type="entry name" value="Phage_integrase"/>
    <property type="match status" value="1"/>
</dbReference>
<dbReference type="InterPro" id="IPR004107">
    <property type="entry name" value="Integrase_SAM-like_N"/>
</dbReference>
<sequence>MSPKRRHTSLKDYKPTIYQTADGKWHGRIIVGYKPDGSYIRPHRVRDTPREIRQVMAELQARRDQGFIWNSDKVTVGAWLTHWLEVLIRPHRSHKTYADYRSKLKCHILPVLGGMTLTDLEREDIERLYASMYARGLSDYTVHGAHRVLRSGLGQAVERKRLVVNPAAHAEVREPEEPDIDPFLVDEIAAAIRVARSMNNFPRWSLALALGLRQGEALGLRWSDLNLGTGTLAVRKQLQRITWEHGCTDPSDAPRCGKTYGAYCPDRHGGGLLLVKVKTHRSKRPISLPKFIIDLLEVHRREQLEQRMRASHWGDMNLIFCGPEGQPLDPKHDRAQWHALLARADLRDARLHDARHSAASMLLALEVDQRFVMDVMGWTELRTANRYMHVVAEQRRAVADRLDHALGFEHA</sequence>
<dbReference type="CDD" id="cd01189">
    <property type="entry name" value="INT_ICEBs1_C_like"/>
    <property type="match status" value="1"/>
</dbReference>
<dbReference type="InterPro" id="IPR050090">
    <property type="entry name" value="Tyrosine_recombinase_XerCD"/>
</dbReference>
<dbReference type="PROSITE" id="PS51898">
    <property type="entry name" value="TYR_RECOMBINASE"/>
    <property type="match status" value="1"/>
</dbReference>